<evidence type="ECO:0000256" key="4">
    <source>
        <dbReference type="SAM" id="MobiDB-lite"/>
    </source>
</evidence>
<comment type="subcellular location">
    <subcellularLocation>
        <location evidence="1">Secreted</location>
    </subcellularLocation>
</comment>
<feature type="compositionally biased region" description="Low complexity" evidence="4">
    <location>
        <begin position="123"/>
        <end position="135"/>
    </location>
</feature>
<dbReference type="EMBL" id="MK821125">
    <property type="protein sequence ID" value="QGH51239.1"/>
    <property type="molecule type" value="mRNA"/>
</dbReference>
<feature type="signal peptide" evidence="5">
    <location>
        <begin position="1"/>
        <end position="22"/>
    </location>
</feature>
<comment type="similarity">
    <text evidence="2">Belongs to the PBP/GOBP family.</text>
</comment>
<dbReference type="GO" id="GO:0005549">
    <property type="term" value="F:odorant binding"/>
    <property type="evidence" value="ECO:0007669"/>
    <property type="project" value="InterPro"/>
</dbReference>
<evidence type="ECO:0000256" key="3">
    <source>
        <dbReference type="ARBA" id="ARBA00022525"/>
    </source>
</evidence>
<evidence type="ECO:0000313" key="6">
    <source>
        <dbReference type="EMBL" id="QGH51239.1"/>
    </source>
</evidence>
<feature type="compositionally biased region" description="Basic and acidic residues" evidence="4">
    <location>
        <begin position="72"/>
        <end position="97"/>
    </location>
</feature>
<dbReference type="InterPro" id="IPR052295">
    <property type="entry name" value="Odorant-binding_protein"/>
</dbReference>
<feature type="compositionally biased region" description="Basic and acidic residues" evidence="4">
    <location>
        <begin position="48"/>
        <end position="62"/>
    </location>
</feature>
<evidence type="ECO:0000256" key="1">
    <source>
        <dbReference type="ARBA" id="ARBA00004613"/>
    </source>
</evidence>
<keyword evidence="5" id="KW-0732">Signal</keyword>
<dbReference type="CDD" id="cd23992">
    <property type="entry name" value="PBP_GOBP"/>
    <property type="match status" value="1"/>
</dbReference>
<evidence type="ECO:0000256" key="5">
    <source>
        <dbReference type="SAM" id="SignalP"/>
    </source>
</evidence>
<dbReference type="PANTHER" id="PTHR21066:SF9">
    <property type="entry name" value="ODORANT-BINDING PROTEIN 59A"/>
    <property type="match status" value="1"/>
</dbReference>
<keyword evidence="3" id="KW-0964">Secreted</keyword>
<dbReference type="AlphaFoldDB" id="A0A5Q2USY0"/>
<feature type="region of interest" description="Disordered" evidence="4">
    <location>
        <begin position="48"/>
        <end position="208"/>
    </location>
</feature>
<dbReference type="InterPro" id="IPR006170">
    <property type="entry name" value="PBP/GOBP"/>
</dbReference>
<dbReference type="Pfam" id="PF01395">
    <property type="entry name" value="PBP_GOBP"/>
    <property type="match status" value="1"/>
</dbReference>
<feature type="chain" id="PRO_5024315208" evidence="5">
    <location>
        <begin position="23"/>
        <end position="302"/>
    </location>
</feature>
<accession>A0A5Q2USY0</accession>
<dbReference type="InterPro" id="IPR036728">
    <property type="entry name" value="PBP_GOBP_sf"/>
</dbReference>
<sequence>MRGFSYVTISIVAFNFVFNCDALNCRTDGGPNEQSLKAMYMTCLKRQDGRDNETRTTEEGSRGNKRKLTGGRWRDNSRDDWSKEGNRDSMSREDGRDYSSTSRYGTGRDEWSMRDKSPYESRMSGGNPMMMGNDGMARDDFMADEFGQDMPKYSHRQSTPAPRRYRRDRTTGHRSQYNPNSPRRATMDDSRRRQTVDEKSSAENNMTSKESDKACALHCFMQELDMTGENGMPDKHMVLQVITKGVTNDELRDFLQETIEECFAILQNENTKDKCEFSKNLMMCLSEKGRANCDDWKDDMKF</sequence>
<feature type="compositionally biased region" description="Basic and acidic residues" evidence="4">
    <location>
        <begin position="185"/>
        <end position="201"/>
    </location>
</feature>
<evidence type="ECO:0000256" key="2">
    <source>
        <dbReference type="ARBA" id="ARBA00008098"/>
    </source>
</evidence>
<organism evidence="6">
    <name type="scientific">Conopomorpha sinensis</name>
    <name type="common">litch fruit borer</name>
    <dbReference type="NCBI Taxonomy" id="940481"/>
    <lineage>
        <taxon>Eukaryota</taxon>
        <taxon>Metazoa</taxon>
        <taxon>Ecdysozoa</taxon>
        <taxon>Arthropoda</taxon>
        <taxon>Hexapoda</taxon>
        <taxon>Insecta</taxon>
        <taxon>Pterygota</taxon>
        <taxon>Neoptera</taxon>
        <taxon>Endopterygota</taxon>
        <taxon>Lepidoptera</taxon>
        <taxon>Glossata</taxon>
        <taxon>Ditrysia</taxon>
        <taxon>Tineoidea</taxon>
        <taxon>Gracillariidae</taxon>
        <taxon>Conopomorpha</taxon>
    </lineage>
</organism>
<name>A0A5Q2USY0_9NEOP</name>
<feature type="compositionally biased region" description="Basic and acidic residues" evidence="4">
    <location>
        <begin position="106"/>
        <end position="119"/>
    </location>
</feature>
<reference evidence="6" key="1">
    <citation type="submission" date="2019-04" db="EMBL/GenBank/DDBJ databases">
        <title>Chemosensory genes of Conopomorpha sinensis.</title>
        <authorList>
            <person name="Li P."/>
            <person name="Liu Y."/>
            <person name="Wang S."/>
            <person name="Sun H."/>
        </authorList>
    </citation>
    <scope>NUCLEOTIDE SEQUENCE</scope>
</reference>
<dbReference type="GO" id="GO:0005576">
    <property type="term" value="C:extracellular region"/>
    <property type="evidence" value="ECO:0007669"/>
    <property type="project" value="UniProtKB-SubCell"/>
</dbReference>
<proteinExistence type="evidence at transcript level"/>
<dbReference type="PANTHER" id="PTHR21066">
    <property type="entry name" value="ODORANT-BINDING PROTEIN 59A-RELATED"/>
    <property type="match status" value="1"/>
</dbReference>
<dbReference type="Gene3D" id="1.10.238.20">
    <property type="entry name" value="Pheromone/general odorant binding protein domain"/>
    <property type="match status" value="1"/>
</dbReference>
<dbReference type="SUPFAM" id="SSF47565">
    <property type="entry name" value="Insect pheromone/odorant-binding proteins"/>
    <property type="match status" value="1"/>
</dbReference>
<protein>
    <submittedName>
        <fullName evidence="6">Putative odorant binding protein 3</fullName>
    </submittedName>
</protein>